<evidence type="ECO:0000313" key="1">
    <source>
        <dbReference type="EMBL" id="RNA35991.1"/>
    </source>
</evidence>
<keyword evidence="2" id="KW-1185">Reference proteome</keyword>
<proteinExistence type="predicted"/>
<sequence length="59" mass="7059">MNFCDENFLVLGGYSCKEIQCTFLNWLNFKSLNFLLEFLYENSQCLIDSRMRSCNFKNL</sequence>
<protein>
    <submittedName>
        <fullName evidence="1">Uncharacterized protein</fullName>
    </submittedName>
</protein>
<evidence type="ECO:0000313" key="2">
    <source>
        <dbReference type="Proteomes" id="UP000276133"/>
    </source>
</evidence>
<comment type="caution">
    <text evidence="1">The sequence shown here is derived from an EMBL/GenBank/DDBJ whole genome shotgun (WGS) entry which is preliminary data.</text>
</comment>
<gene>
    <name evidence="1" type="ORF">BpHYR1_007668</name>
</gene>
<dbReference type="AlphaFoldDB" id="A0A3M7SJN4"/>
<accession>A0A3M7SJN4</accession>
<dbReference type="Proteomes" id="UP000276133">
    <property type="component" value="Unassembled WGS sequence"/>
</dbReference>
<name>A0A3M7SJN4_BRAPC</name>
<organism evidence="1 2">
    <name type="scientific">Brachionus plicatilis</name>
    <name type="common">Marine rotifer</name>
    <name type="synonym">Brachionus muelleri</name>
    <dbReference type="NCBI Taxonomy" id="10195"/>
    <lineage>
        <taxon>Eukaryota</taxon>
        <taxon>Metazoa</taxon>
        <taxon>Spiralia</taxon>
        <taxon>Gnathifera</taxon>
        <taxon>Rotifera</taxon>
        <taxon>Eurotatoria</taxon>
        <taxon>Monogononta</taxon>
        <taxon>Pseudotrocha</taxon>
        <taxon>Ploima</taxon>
        <taxon>Brachionidae</taxon>
        <taxon>Brachionus</taxon>
    </lineage>
</organism>
<dbReference type="EMBL" id="REGN01001260">
    <property type="protein sequence ID" value="RNA35991.1"/>
    <property type="molecule type" value="Genomic_DNA"/>
</dbReference>
<reference evidence="1 2" key="1">
    <citation type="journal article" date="2018" name="Sci. Rep.">
        <title>Genomic signatures of local adaptation to the degree of environmental predictability in rotifers.</title>
        <authorList>
            <person name="Franch-Gras L."/>
            <person name="Hahn C."/>
            <person name="Garcia-Roger E.M."/>
            <person name="Carmona M.J."/>
            <person name="Serra M."/>
            <person name="Gomez A."/>
        </authorList>
    </citation>
    <scope>NUCLEOTIDE SEQUENCE [LARGE SCALE GENOMIC DNA]</scope>
    <source>
        <strain evidence="1">HYR1</strain>
    </source>
</reference>